<dbReference type="GO" id="GO:0000727">
    <property type="term" value="P:double-strand break repair via break-induced replication"/>
    <property type="evidence" value="ECO:0007669"/>
    <property type="project" value="TreeGrafter"/>
</dbReference>
<dbReference type="InterPro" id="IPR018525">
    <property type="entry name" value="MCM_CS"/>
</dbReference>
<dbReference type="InterPro" id="IPR012340">
    <property type="entry name" value="NA-bd_OB-fold"/>
</dbReference>
<dbReference type="GO" id="GO:0097373">
    <property type="term" value="C:MCM core complex"/>
    <property type="evidence" value="ECO:0007669"/>
    <property type="project" value="UniProtKB-ARBA"/>
</dbReference>
<comment type="subunit">
    <text evidence="14">Component of the MCM2-7 complex.</text>
</comment>
<dbReference type="InterPro" id="IPR033762">
    <property type="entry name" value="MCM_OB"/>
</dbReference>
<dbReference type="InterPro" id="IPR041024">
    <property type="entry name" value="Mcm6_C"/>
</dbReference>
<dbReference type="GO" id="GO:0016787">
    <property type="term" value="F:hydrolase activity"/>
    <property type="evidence" value="ECO:0007669"/>
    <property type="project" value="UniProtKB-KW"/>
</dbReference>
<dbReference type="Pfam" id="PF17855">
    <property type="entry name" value="MCM_lid"/>
    <property type="match status" value="1"/>
</dbReference>
<dbReference type="InterPro" id="IPR027417">
    <property type="entry name" value="P-loop_NTPase"/>
</dbReference>
<keyword evidence="9 13" id="KW-0238">DNA-binding</keyword>
<feature type="domain" description="MCM C-terminal AAA(+) ATPase" evidence="17">
    <location>
        <begin position="458"/>
        <end position="664"/>
    </location>
</feature>
<evidence type="ECO:0000256" key="8">
    <source>
        <dbReference type="ARBA" id="ARBA00022840"/>
    </source>
</evidence>
<comment type="caution">
    <text evidence="18">The sequence shown here is derived from an EMBL/GenBank/DDBJ whole genome shotgun (WGS) entry which is preliminary data.</text>
</comment>
<feature type="compositionally biased region" description="Basic and acidic residues" evidence="16">
    <location>
        <begin position="24"/>
        <end position="34"/>
    </location>
</feature>
<comment type="function">
    <text evidence="14">Acts as component of the MCM2-7 complex (MCM complex) which is the replicative helicase essential for 'once per cell cycle' DNA replication initiation and elongation in eukaryotic cells. The active ATPase sites in the MCM2-7 ring are formed through the interaction surfaces of two neighboring subunits such that a critical structure of a conserved arginine finger motif is provided in trans relative to the ATP-binding site of the Walker A box of the adjacent subunit. The six ATPase active sites, however, are likely to contribute differentially to the complex helicase activity.</text>
</comment>
<evidence type="ECO:0000256" key="4">
    <source>
        <dbReference type="ARBA" id="ARBA00022705"/>
    </source>
</evidence>
<dbReference type="AlphaFoldDB" id="A0A9P6B6L2"/>
<dbReference type="InterPro" id="IPR008049">
    <property type="entry name" value="MCM6"/>
</dbReference>
<dbReference type="GO" id="GO:0031261">
    <property type="term" value="C:DNA replication preinitiation complex"/>
    <property type="evidence" value="ECO:0007669"/>
    <property type="project" value="UniProtKB-ARBA"/>
</dbReference>
<keyword evidence="6 14" id="KW-0378">Hydrolase</keyword>
<keyword evidence="11 14" id="KW-0131">Cell cycle</keyword>
<evidence type="ECO:0000256" key="1">
    <source>
        <dbReference type="ARBA" id="ARBA00004123"/>
    </source>
</evidence>
<dbReference type="FunFam" id="1.20.58.870:FF:000002">
    <property type="entry name" value="DNA helicase"/>
    <property type="match status" value="1"/>
</dbReference>
<evidence type="ECO:0000259" key="17">
    <source>
        <dbReference type="PROSITE" id="PS50051"/>
    </source>
</evidence>
<sequence length="993" mass="109582">MSILSSPLPSSGISGPPFSSPSQRYDRNRQDPRHAYNARRRAADPLAVDDIPDGIGGAEAEEEVPAGDGARRRKSKGRNQQLANDVPPVKDATGEAVVIHFEEFLSSYSEDVALPATPGGDGDAPMEDIGDRFYIRQIKEMQESEHTTLYVDFTHLFERDETLARAITDQYYRFLPYLRRAVSNLVRIHAPEYIYLNSTTNASNSAGLITRDFHIAFHHLPLVSSIRDLRTASIGTLLSVSGTVTRTSEVRPELIYGAFICENCDALVNEIEQQFKYTEPMICPNSTCGNRQFWKMKVDASRFSDWQKVRIQENSNDIPTGSMPRSLDVILRGDLVERAKAGDKCVFTGTFIVVPDVSQLGLPGVNSEMQREAARAGAAGTGVGGGGVTGLKSLGVRDLQYKTAFLACMVHDTDARNTGTNVRADEANDAQEDQQSFVNTLTDPEIDELKMMVHSDYIYDRLVGSIAPTVYGHEIVKKGLLLQLLGGVHKQTPEGMHLRGDINICIIGDPSTSKSQFLKYVCSFLPRAVYTSGKASSAAGLTAAVVKDEETGEFTIEAGALMLADNGICAIDEFDKMDLSDQVAIHEAMEQQTISIAKAGIHATLNARTSILAAANPIGGRYNRKASLRANVGMSAPIMSRFDLFFVVLDECNEQVDENIARHIVNVHRFQNLAINPEFSTAALQRYIRYARTFNPKLTAEAADVLVEKYRILRQDDSSGVGKNSYRITVRQLESMIRLSEAIARANCTDEISPAFVREAYSLLRQSIIHVEQDDIEFDEEELQGERPGDRRPPRNGGAPNGGGNQDDEFNLVDDLSPADLAALNEAEASFMQESMGSTSMNGEESMNAVAGTPLDNEHHLPYHAPSTPVPAEPPKHKLKISYEKYMSIQTLLILHLAELERTTGRGSDRDDLIDWYLEQKENEINDVEELEHEKELISKVLNKLVKDNLLLAMQGDVQNSLPSEDSMQMDGQQTHYMVHPSVDADTSSSAPM</sequence>
<evidence type="ECO:0000313" key="18">
    <source>
        <dbReference type="EMBL" id="KAF9517231.1"/>
    </source>
</evidence>
<dbReference type="Gene3D" id="2.20.28.10">
    <property type="match status" value="1"/>
</dbReference>
<dbReference type="GO" id="GO:0005656">
    <property type="term" value="C:nuclear pre-replicative complex"/>
    <property type="evidence" value="ECO:0007669"/>
    <property type="project" value="UniProtKB-ARBA"/>
</dbReference>
<dbReference type="SUPFAM" id="SSF50249">
    <property type="entry name" value="Nucleic acid-binding proteins"/>
    <property type="match status" value="1"/>
</dbReference>
<dbReference type="GO" id="GO:0006279">
    <property type="term" value="P:premeiotic DNA replication"/>
    <property type="evidence" value="ECO:0007669"/>
    <property type="project" value="UniProtKB-ARBA"/>
</dbReference>
<proteinExistence type="inferred from homology"/>
<evidence type="ECO:0000256" key="11">
    <source>
        <dbReference type="ARBA" id="ARBA00023306"/>
    </source>
</evidence>
<dbReference type="EMBL" id="MU128933">
    <property type="protein sequence ID" value="KAF9517231.1"/>
    <property type="molecule type" value="Genomic_DNA"/>
</dbReference>
<dbReference type="Pfam" id="PF17207">
    <property type="entry name" value="MCM_OB"/>
    <property type="match status" value="1"/>
</dbReference>
<comment type="catalytic activity">
    <reaction evidence="14">
        <text>ATP + H2O = ADP + phosphate + H(+)</text>
        <dbReference type="Rhea" id="RHEA:13065"/>
        <dbReference type="ChEBI" id="CHEBI:15377"/>
        <dbReference type="ChEBI" id="CHEBI:15378"/>
        <dbReference type="ChEBI" id="CHEBI:30616"/>
        <dbReference type="ChEBI" id="CHEBI:43474"/>
        <dbReference type="ChEBI" id="CHEBI:456216"/>
        <dbReference type="EC" id="3.6.4.12"/>
    </reaction>
</comment>
<dbReference type="SMART" id="SM00350">
    <property type="entry name" value="MCM"/>
    <property type="match status" value="1"/>
</dbReference>
<dbReference type="Proteomes" id="UP000886523">
    <property type="component" value="Unassembled WGS sequence"/>
</dbReference>
<dbReference type="Gene3D" id="3.30.1640.10">
    <property type="entry name" value="mini-chromosome maintenance (MCM) complex, chain A, domain 1"/>
    <property type="match status" value="1"/>
</dbReference>
<gene>
    <name evidence="18" type="ORF">BS47DRAFT_1326568</name>
</gene>
<evidence type="ECO:0000256" key="3">
    <source>
        <dbReference type="ARBA" id="ARBA00012551"/>
    </source>
</evidence>
<dbReference type="InterPro" id="IPR027925">
    <property type="entry name" value="MCM_N"/>
</dbReference>
<evidence type="ECO:0000256" key="5">
    <source>
        <dbReference type="ARBA" id="ARBA00022741"/>
    </source>
</evidence>
<evidence type="ECO:0000256" key="12">
    <source>
        <dbReference type="ARBA" id="ARBA00073495"/>
    </source>
</evidence>
<dbReference type="OrthoDB" id="1744952at2759"/>
<feature type="compositionally biased region" description="Basic and acidic residues" evidence="16">
    <location>
        <begin position="784"/>
        <end position="793"/>
    </location>
</feature>
<dbReference type="Gene3D" id="3.40.50.300">
    <property type="entry name" value="P-loop containing nucleotide triphosphate hydrolases"/>
    <property type="match status" value="1"/>
</dbReference>
<evidence type="ECO:0000256" key="15">
    <source>
        <dbReference type="SAM" id="Coils"/>
    </source>
</evidence>
<dbReference type="InterPro" id="IPR031327">
    <property type="entry name" value="MCM"/>
</dbReference>
<comment type="subcellular location">
    <subcellularLocation>
        <location evidence="1 14">Nucleus</location>
    </subcellularLocation>
</comment>
<dbReference type="SUPFAM" id="SSF52540">
    <property type="entry name" value="P-loop containing nucleoside triphosphate hydrolases"/>
    <property type="match status" value="1"/>
</dbReference>
<dbReference type="GO" id="GO:1990518">
    <property type="term" value="F:single-stranded 3'-5' DNA helicase activity"/>
    <property type="evidence" value="ECO:0007669"/>
    <property type="project" value="TreeGrafter"/>
</dbReference>
<keyword evidence="8 13" id="KW-0067">ATP-binding</keyword>
<keyword evidence="15" id="KW-0175">Coiled coil</keyword>
<evidence type="ECO:0000256" key="10">
    <source>
        <dbReference type="ARBA" id="ARBA00023242"/>
    </source>
</evidence>
<feature type="region of interest" description="Disordered" evidence="16">
    <location>
        <begin position="775"/>
        <end position="812"/>
    </location>
</feature>
<name>A0A9P6B6L2_9AGAM</name>
<feature type="compositionally biased region" description="Low complexity" evidence="16">
    <location>
        <begin position="1"/>
        <end position="22"/>
    </location>
</feature>
<dbReference type="GO" id="GO:0042555">
    <property type="term" value="C:MCM complex"/>
    <property type="evidence" value="ECO:0007669"/>
    <property type="project" value="UniProtKB-UniRule"/>
</dbReference>
<dbReference type="PROSITE" id="PS50051">
    <property type="entry name" value="MCM_2"/>
    <property type="match status" value="1"/>
</dbReference>
<accession>A0A9P6B6L2</accession>
<feature type="coiled-coil region" evidence="15">
    <location>
        <begin position="914"/>
        <end position="948"/>
    </location>
</feature>
<dbReference type="Gene3D" id="1.20.58.870">
    <property type="match status" value="1"/>
</dbReference>
<protein>
    <recommendedName>
        <fullName evidence="12 14">DNA replication licensing factor MCM6</fullName>
        <ecNumber evidence="3 14">3.6.4.12</ecNumber>
    </recommendedName>
</protein>
<evidence type="ECO:0000256" key="14">
    <source>
        <dbReference type="RuleBase" id="RU368064"/>
    </source>
</evidence>
<evidence type="ECO:0000256" key="13">
    <source>
        <dbReference type="RuleBase" id="RU004070"/>
    </source>
</evidence>
<evidence type="ECO:0000256" key="16">
    <source>
        <dbReference type="SAM" id="MobiDB-lite"/>
    </source>
</evidence>
<dbReference type="PANTHER" id="PTHR11630">
    <property type="entry name" value="DNA REPLICATION LICENSING FACTOR MCM FAMILY MEMBER"/>
    <property type="match status" value="1"/>
</dbReference>
<keyword evidence="10" id="KW-0539">Nucleus</keyword>
<feature type="region of interest" description="Disordered" evidence="16">
    <location>
        <begin position="1"/>
        <end position="89"/>
    </location>
</feature>
<dbReference type="Pfam" id="PF00493">
    <property type="entry name" value="MCM"/>
    <property type="match status" value="1"/>
</dbReference>
<dbReference type="GO" id="GO:1902969">
    <property type="term" value="P:mitotic DNA replication"/>
    <property type="evidence" value="ECO:0007669"/>
    <property type="project" value="TreeGrafter"/>
</dbReference>
<dbReference type="FunFam" id="2.20.28.10:FF:000003">
    <property type="entry name" value="DNA helicase"/>
    <property type="match status" value="1"/>
</dbReference>
<evidence type="ECO:0000256" key="9">
    <source>
        <dbReference type="ARBA" id="ARBA00023125"/>
    </source>
</evidence>
<evidence type="ECO:0000256" key="2">
    <source>
        <dbReference type="ARBA" id="ARBA00008010"/>
    </source>
</evidence>
<organism evidence="18 19">
    <name type="scientific">Hydnum rufescens UP504</name>
    <dbReference type="NCBI Taxonomy" id="1448309"/>
    <lineage>
        <taxon>Eukaryota</taxon>
        <taxon>Fungi</taxon>
        <taxon>Dikarya</taxon>
        <taxon>Basidiomycota</taxon>
        <taxon>Agaricomycotina</taxon>
        <taxon>Agaricomycetes</taxon>
        <taxon>Cantharellales</taxon>
        <taxon>Hydnaceae</taxon>
        <taxon>Hydnum</taxon>
    </lineage>
</organism>
<keyword evidence="5 13" id="KW-0547">Nucleotide-binding</keyword>
<dbReference type="Pfam" id="PF14551">
    <property type="entry name" value="MCM_N"/>
    <property type="match status" value="1"/>
</dbReference>
<keyword evidence="19" id="KW-1185">Reference proteome</keyword>
<dbReference type="GO" id="GO:0006270">
    <property type="term" value="P:DNA replication initiation"/>
    <property type="evidence" value="ECO:0007669"/>
    <property type="project" value="UniProtKB-UniRule"/>
</dbReference>
<dbReference type="PANTHER" id="PTHR11630:SF43">
    <property type="entry name" value="DNA REPLICATION LICENSING FACTOR MCM6"/>
    <property type="match status" value="1"/>
</dbReference>
<dbReference type="FunFam" id="3.40.50.300:FF:000115">
    <property type="entry name" value="DNA helicase"/>
    <property type="match status" value="1"/>
</dbReference>
<dbReference type="InterPro" id="IPR041562">
    <property type="entry name" value="MCM_lid"/>
</dbReference>
<keyword evidence="7 14" id="KW-0347">Helicase</keyword>
<keyword evidence="4 14" id="KW-0235">DNA replication</keyword>
<dbReference type="GO" id="GO:0043596">
    <property type="term" value="C:nuclear replication fork"/>
    <property type="evidence" value="ECO:0007669"/>
    <property type="project" value="UniProtKB-ARBA"/>
</dbReference>
<dbReference type="Pfam" id="PF18263">
    <property type="entry name" value="WHD_MCM6"/>
    <property type="match status" value="1"/>
</dbReference>
<dbReference type="Gene3D" id="2.40.50.140">
    <property type="entry name" value="Nucleic acid-binding proteins"/>
    <property type="match status" value="1"/>
</dbReference>
<dbReference type="PRINTS" id="PR01657">
    <property type="entry name" value="MCMFAMILY"/>
</dbReference>
<reference evidence="18" key="1">
    <citation type="journal article" date="2020" name="Nat. Commun.">
        <title>Large-scale genome sequencing of mycorrhizal fungi provides insights into the early evolution of symbiotic traits.</title>
        <authorList>
            <person name="Miyauchi S."/>
            <person name="Kiss E."/>
            <person name="Kuo A."/>
            <person name="Drula E."/>
            <person name="Kohler A."/>
            <person name="Sanchez-Garcia M."/>
            <person name="Morin E."/>
            <person name="Andreopoulos B."/>
            <person name="Barry K.W."/>
            <person name="Bonito G."/>
            <person name="Buee M."/>
            <person name="Carver A."/>
            <person name="Chen C."/>
            <person name="Cichocki N."/>
            <person name="Clum A."/>
            <person name="Culley D."/>
            <person name="Crous P.W."/>
            <person name="Fauchery L."/>
            <person name="Girlanda M."/>
            <person name="Hayes R.D."/>
            <person name="Keri Z."/>
            <person name="LaButti K."/>
            <person name="Lipzen A."/>
            <person name="Lombard V."/>
            <person name="Magnuson J."/>
            <person name="Maillard F."/>
            <person name="Murat C."/>
            <person name="Nolan M."/>
            <person name="Ohm R.A."/>
            <person name="Pangilinan J."/>
            <person name="Pereira M.F."/>
            <person name="Perotto S."/>
            <person name="Peter M."/>
            <person name="Pfister S."/>
            <person name="Riley R."/>
            <person name="Sitrit Y."/>
            <person name="Stielow J.B."/>
            <person name="Szollosi G."/>
            <person name="Zifcakova L."/>
            <person name="Stursova M."/>
            <person name="Spatafora J.W."/>
            <person name="Tedersoo L."/>
            <person name="Vaario L.M."/>
            <person name="Yamada A."/>
            <person name="Yan M."/>
            <person name="Wang P."/>
            <person name="Xu J."/>
            <person name="Bruns T."/>
            <person name="Baldrian P."/>
            <person name="Vilgalys R."/>
            <person name="Dunand C."/>
            <person name="Henrissat B."/>
            <person name="Grigoriev I.V."/>
            <person name="Hibbett D."/>
            <person name="Nagy L.G."/>
            <person name="Martin F.M."/>
        </authorList>
    </citation>
    <scope>NUCLEOTIDE SEQUENCE</scope>
    <source>
        <strain evidence="18">UP504</strain>
    </source>
</reference>
<dbReference type="InterPro" id="IPR001208">
    <property type="entry name" value="MCM_dom"/>
</dbReference>
<dbReference type="PRINTS" id="PR01662">
    <property type="entry name" value="MCMPROTEIN6"/>
</dbReference>
<dbReference type="GO" id="GO:0005524">
    <property type="term" value="F:ATP binding"/>
    <property type="evidence" value="ECO:0007669"/>
    <property type="project" value="UniProtKB-UniRule"/>
</dbReference>
<dbReference type="PROSITE" id="PS00847">
    <property type="entry name" value="MCM_1"/>
    <property type="match status" value="1"/>
</dbReference>
<comment type="similarity">
    <text evidence="2 13">Belongs to the MCM family.</text>
</comment>
<evidence type="ECO:0000256" key="6">
    <source>
        <dbReference type="ARBA" id="ARBA00022801"/>
    </source>
</evidence>
<evidence type="ECO:0000313" key="19">
    <source>
        <dbReference type="Proteomes" id="UP000886523"/>
    </source>
</evidence>
<dbReference type="GO" id="GO:0003697">
    <property type="term" value="F:single-stranded DNA binding"/>
    <property type="evidence" value="ECO:0007669"/>
    <property type="project" value="TreeGrafter"/>
</dbReference>
<dbReference type="CDD" id="cd17757">
    <property type="entry name" value="MCM6"/>
    <property type="match status" value="1"/>
</dbReference>
<dbReference type="EC" id="3.6.4.12" evidence="3 14"/>
<evidence type="ECO:0000256" key="7">
    <source>
        <dbReference type="ARBA" id="ARBA00022806"/>
    </source>
</evidence>